<sequence length="389" mass="42626">MPDEDTSGGDGPSGQPADKKRPRDSPVNADDSAKKPKTSFGPAWSPSLPPTPRPSFGIPALMGTTSSFPFGTGTNFPQPQASPQVNLATPSTASQAWIQIDAQQWEKTNSDVQDLIKEVSELKKRLDGSEEPAASSKATSVRTRPHMGVIFEEEYLAILQQLDLRPPEGIINWMKIVFSFGTLKLIDFGHLELVIVTSGPLNMTPILDESDGDKKRSERGLDSFQRKYRNECINLVTVKEQRDSDNIPTHMLHLGAVYAIHYNDGYVHTPPSFIAYAFMDISKSAKSLWMVTVGDGGIPPSRCDLDLAENGLLCFDIAKIVDDIRTLEASGSDGTIIVNNEQAIQTLKASARLVNGALRFEKPDVLELQEAMRHGWADDEDEASSSKED</sequence>
<reference evidence="2 3" key="1">
    <citation type="submission" date="2023-01" db="EMBL/GenBank/DDBJ databases">
        <title>Analysis of 21 Apiospora genomes using comparative genomics revels a genus with tremendous synthesis potential of carbohydrate active enzymes and secondary metabolites.</title>
        <authorList>
            <person name="Sorensen T."/>
        </authorList>
    </citation>
    <scope>NUCLEOTIDE SEQUENCE [LARGE SCALE GENOMIC DNA]</scope>
    <source>
        <strain evidence="2 3">CBS 24483</strain>
    </source>
</reference>
<dbReference type="GeneID" id="92077755"/>
<gene>
    <name evidence="2" type="ORF">PG986_008471</name>
</gene>
<comment type="caution">
    <text evidence="2">The sequence shown here is derived from an EMBL/GenBank/DDBJ whole genome shotgun (WGS) entry which is preliminary data.</text>
</comment>
<evidence type="ECO:0000256" key="1">
    <source>
        <dbReference type="SAM" id="MobiDB-lite"/>
    </source>
</evidence>
<dbReference type="Proteomes" id="UP001391051">
    <property type="component" value="Unassembled WGS sequence"/>
</dbReference>
<feature type="compositionally biased region" description="Polar residues" evidence="1">
    <location>
        <begin position="75"/>
        <end position="86"/>
    </location>
</feature>
<dbReference type="RefSeq" id="XP_066700805.1">
    <property type="nucleotide sequence ID" value="XM_066844693.1"/>
</dbReference>
<evidence type="ECO:0000313" key="3">
    <source>
        <dbReference type="Proteomes" id="UP001391051"/>
    </source>
</evidence>
<organism evidence="2 3">
    <name type="scientific">Apiospora aurea</name>
    <dbReference type="NCBI Taxonomy" id="335848"/>
    <lineage>
        <taxon>Eukaryota</taxon>
        <taxon>Fungi</taxon>
        <taxon>Dikarya</taxon>
        <taxon>Ascomycota</taxon>
        <taxon>Pezizomycotina</taxon>
        <taxon>Sordariomycetes</taxon>
        <taxon>Xylariomycetidae</taxon>
        <taxon>Amphisphaeriales</taxon>
        <taxon>Apiosporaceae</taxon>
        <taxon>Apiospora</taxon>
    </lineage>
</organism>
<keyword evidence="3" id="KW-1185">Reference proteome</keyword>
<proteinExistence type="predicted"/>
<feature type="region of interest" description="Disordered" evidence="1">
    <location>
        <begin position="1"/>
        <end position="86"/>
    </location>
</feature>
<dbReference type="EMBL" id="JAQQWE010000005">
    <property type="protein sequence ID" value="KAK7952743.1"/>
    <property type="molecule type" value="Genomic_DNA"/>
</dbReference>
<feature type="compositionally biased region" description="Low complexity" evidence="1">
    <location>
        <begin position="63"/>
        <end position="74"/>
    </location>
</feature>
<accession>A0ABR1QFV4</accession>
<protein>
    <submittedName>
        <fullName evidence="2">Uncharacterized protein</fullName>
    </submittedName>
</protein>
<name>A0ABR1QFV4_9PEZI</name>
<evidence type="ECO:0000313" key="2">
    <source>
        <dbReference type="EMBL" id="KAK7952743.1"/>
    </source>
</evidence>